<keyword evidence="2" id="KW-1185">Reference proteome</keyword>
<dbReference type="Proteomes" id="UP000821853">
    <property type="component" value="Unassembled WGS sequence"/>
</dbReference>
<accession>A0A9J6GNS9</accession>
<dbReference type="EMBL" id="JABSTR010000008">
    <property type="protein sequence ID" value="KAH9376465.1"/>
    <property type="molecule type" value="Genomic_DNA"/>
</dbReference>
<name>A0A9J6GNS9_HAELO</name>
<evidence type="ECO:0000313" key="2">
    <source>
        <dbReference type="Proteomes" id="UP000821853"/>
    </source>
</evidence>
<dbReference type="OMA" id="ANYFEDT"/>
<dbReference type="AlphaFoldDB" id="A0A9J6GNS9"/>
<protein>
    <recommendedName>
        <fullName evidence="3">MULE transposase domain-containing protein</fullName>
    </recommendedName>
</protein>
<comment type="caution">
    <text evidence="1">The sequence shown here is derived from an EMBL/GenBank/DDBJ whole genome shotgun (WGS) entry which is preliminary data.</text>
</comment>
<evidence type="ECO:0000313" key="1">
    <source>
        <dbReference type="EMBL" id="KAH9376465.1"/>
    </source>
</evidence>
<dbReference type="VEuPathDB" id="VectorBase:HLOH_046269"/>
<sequence>MLPALAFLPTADIPDAFEDLLQVFPTEAASVADYFEEVYIGRRRRNGMSTAMFPPAVWSVRDSTLTDLPRTNNPVEAWHRGLQVNSSHHPRPPQLLLQHTLLTPSVRLSLYLLVSWGYFPFC</sequence>
<evidence type="ECO:0008006" key="3">
    <source>
        <dbReference type="Google" id="ProtNLM"/>
    </source>
</evidence>
<proteinExistence type="predicted"/>
<reference evidence="1 2" key="1">
    <citation type="journal article" date="2020" name="Cell">
        <title>Large-Scale Comparative Analyses of Tick Genomes Elucidate Their Genetic Diversity and Vector Capacities.</title>
        <authorList>
            <consortium name="Tick Genome and Microbiome Consortium (TIGMIC)"/>
            <person name="Jia N."/>
            <person name="Wang J."/>
            <person name="Shi W."/>
            <person name="Du L."/>
            <person name="Sun Y."/>
            <person name="Zhan W."/>
            <person name="Jiang J.F."/>
            <person name="Wang Q."/>
            <person name="Zhang B."/>
            <person name="Ji P."/>
            <person name="Bell-Sakyi L."/>
            <person name="Cui X.M."/>
            <person name="Yuan T.T."/>
            <person name="Jiang B.G."/>
            <person name="Yang W.F."/>
            <person name="Lam T.T."/>
            <person name="Chang Q.C."/>
            <person name="Ding S.J."/>
            <person name="Wang X.J."/>
            <person name="Zhu J.G."/>
            <person name="Ruan X.D."/>
            <person name="Zhao L."/>
            <person name="Wei J.T."/>
            <person name="Ye R.Z."/>
            <person name="Que T.C."/>
            <person name="Du C.H."/>
            <person name="Zhou Y.H."/>
            <person name="Cheng J.X."/>
            <person name="Dai P.F."/>
            <person name="Guo W.B."/>
            <person name="Han X.H."/>
            <person name="Huang E.J."/>
            <person name="Li L.F."/>
            <person name="Wei W."/>
            <person name="Gao Y.C."/>
            <person name="Liu J.Z."/>
            <person name="Shao H.Z."/>
            <person name="Wang X."/>
            <person name="Wang C.C."/>
            <person name="Yang T.C."/>
            <person name="Huo Q.B."/>
            <person name="Li W."/>
            <person name="Chen H.Y."/>
            <person name="Chen S.E."/>
            <person name="Zhou L.G."/>
            <person name="Ni X.B."/>
            <person name="Tian J.H."/>
            <person name="Sheng Y."/>
            <person name="Liu T."/>
            <person name="Pan Y.S."/>
            <person name="Xia L.Y."/>
            <person name="Li J."/>
            <person name="Zhao F."/>
            <person name="Cao W.C."/>
        </authorList>
    </citation>
    <scope>NUCLEOTIDE SEQUENCE [LARGE SCALE GENOMIC DNA]</scope>
    <source>
        <strain evidence="1">HaeL-2018</strain>
    </source>
</reference>
<dbReference type="OrthoDB" id="6500349at2759"/>
<organism evidence="1 2">
    <name type="scientific">Haemaphysalis longicornis</name>
    <name type="common">Bush tick</name>
    <dbReference type="NCBI Taxonomy" id="44386"/>
    <lineage>
        <taxon>Eukaryota</taxon>
        <taxon>Metazoa</taxon>
        <taxon>Ecdysozoa</taxon>
        <taxon>Arthropoda</taxon>
        <taxon>Chelicerata</taxon>
        <taxon>Arachnida</taxon>
        <taxon>Acari</taxon>
        <taxon>Parasitiformes</taxon>
        <taxon>Ixodida</taxon>
        <taxon>Ixodoidea</taxon>
        <taxon>Ixodidae</taxon>
        <taxon>Haemaphysalinae</taxon>
        <taxon>Haemaphysalis</taxon>
    </lineage>
</organism>
<gene>
    <name evidence="1" type="ORF">HPB48_006550</name>
</gene>